<proteinExistence type="predicted"/>
<sequence length="69" mass="7552">MEARPQVPLINKWAPRLLPTKRPSSITCPPTTQPQYHTKPTPLHPPSVQPLQNLAKPGPAATITIPSSR</sequence>
<evidence type="ECO:0000313" key="2">
    <source>
        <dbReference type="EMBL" id="MPD06287.1"/>
    </source>
</evidence>
<dbReference type="AlphaFoldDB" id="A0A5B7KHM7"/>
<comment type="caution">
    <text evidence="2">The sequence shown here is derived from an EMBL/GenBank/DDBJ whole genome shotgun (WGS) entry which is preliminary data.</text>
</comment>
<name>A0A5B7KHM7_PORTR</name>
<reference evidence="2 3" key="1">
    <citation type="submission" date="2019-05" db="EMBL/GenBank/DDBJ databases">
        <title>Another draft genome of Portunus trituberculatus and its Hox gene families provides insights of decapod evolution.</title>
        <authorList>
            <person name="Jeong J.-H."/>
            <person name="Song I."/>
            <person name="Kim S."/>
            <person name="Choi T."/>
            <person name="Kim D."/>
            <person name="Ryu S."/>
            <person name="Kim W."/>
        </authorList>
    </citation>
    <scope>NUCLEOTIDE SEQUENCE [LARGE SCALE GENOMIC DNA]</scope>
    <source>
        <tissue evidence="2">Muscle</tissue>
    </source>
</reference>
<accession>A0A5B7KHM7</accession>
<gene>
    <name evidence="2" type="ORF">E2C01_102091</name>
</gene>
<feature type="region of interest" description="Disordered" evidence="1">
    <location>
        <begin position="20"/>
        <end position="69"/>
    </location>
</feature>
<organism evidence="2 3">
    <name type="scientific">Portunus trituberculatus</name>
    <name type="common">Swimming crab</name>
    <name type="synonym">Neptunus trituberculatus</name>
    <dbReference type="NCBI Taxonomy" id="210409"/>
    <lineage>
        <taxon>Eukaryota</taxon>
        <taxon>Metazoa</taxon>
        <taxon>Ecdysozoa</taxon>
        <taxon>Arthropoda</taxon>
        <taxon>Crustacea</taxon>
        <taxon>Multicrustacea</taxon>
        <taxon>Malacostraca</taxon>
        <taxon>Eumalacostraca</taxon>
        <taxon>Eucarida</taxon>
        <taxon>Decapoda</taxon>
        <taxon>Pleocyemata</taxon>
        <taxon>Brachyura</taxon>
        <taxon>Eubrachyura</taxon>
        <taxon>Portunoidea</taxon>
        <taxon>Portunidae</taxon>
        <taxon>Portuninae</taxon>
        <taxon>Portunus</taxon>
    </lineage>
</organism>
<evidence type="ECO:0000313" key="3">
    <source>
        <dbReference type="Proteomes" id="UP000324222"/>
    </source>
</evidence>
<dbReference type="EMBL" id="VSRR010150364">
    <property type="protein sequence ID" value="MPD06287.1"/>
    <property type="molecule type" value="Genomic_DNA"/>
</dbReference>
<dbReference type="Proteomes" id="UP000324222">
    <property type="component" value="Unassembled WGS sequence"/>
</dbReference>
<keyword evidence="3" id="KW-1185">Reference proteome</keyword>
<feature type="compositionally biased region" description="Polar residues" evidence="1">
    <location>
        <begin position="22"/>
        <end position="38"/>
    </location>
</feature>
<evidence type="ECO:0000256" key="1">
    <source>
        <dbReference type="SAM" id="MobiDB-lite"/>
    </source>
</evidence>
<protein>
    <submittedName>
        <fullName evidence="2">Uncharacterized protein</fullName>
    </submittedName>
</protein>